<accession>A0AAF0Y4C1</accession>
<sequence>MTRPTISRIARLAGLGARALATSAPARAWGPRATAVELSYDTAVPRAPSAPGHAMVICHGLFGSKANWRGLATRFADNLGMTVYTLDLRNHGRSPHATPHTSQAMAEDIAAFIGSQSASRIHLVGHSMGAKAVMALALNAELNAKLHTLTAVDMAPASEPIEPQYKGYAEAMMAIAAAGVSKRAEADAMLAPYEPVASTRQFLLTNAVSVKRADGKTVLGFRVNLPVLHDAIDGLGEFMYDASEPSHPTWDGPTLFLYGRNADYVRDDNLPAARAFFPRLEAVGVDAGHWVHADQPDETVRVISQFVKAHLES</sequence>
<dbReference type="PANTHER" id="PTHR46118:SF4">
    <property type="entry name" value="PROTEIN ABHD11"/>
    <property type="match status" value="1"/>
</dbReference>
<evidence type="ECO:0000256" key="1">
    <source>
        <dbReference type="ARBA" id="ARBA00008645"/>
    </source>
</evidence>
<evidence type="ECO:0000259" key="3">
    <source>
        <dbReference type="Pfam" id="PF00561"/>
    </source>
</evidence>
<dbReference type="AlphaFoldDB" id="A0AAF0Y4C1"/>
<dbReference type="SUPFAM" id="SSF53474">
    <property type="entry name" value="alpha/beta-Hydrolases"/>
    <property type="match status" value="1"/>
</dbReference>
<name>A0AAF0Y4C1_9TREE</name>
<keyword evidence="2" id="KW-0378">Hydrolase</keyword>
<dbReference type="Pfam" id="PF00561">
    <property type="entry name" value="Abhydrolase_1"/>
    <property type="match status" value="1"/>
</dbReference>
<dbReference type="GO" id="GO:0005739">
    <property type="term" value="C:mitochondrion"/>
    <property type="evidence" value="ECO:0007669"/>
    <property type="project" value="TreeGrafter"/>
</dbReference>
<dbReference type="InterPro" id="IPR000073">
    <property type="entry name" value="AB_hydrolase_1"/>
</dbReference>
<reference evidence="4" key="1">
    <citation type="submission" date="2023-10" db="EMBL/GenBank/DDBJ databases">
        <authorList>
            <person name="Noh H."/>
        </authorList>
    </citation>
    <scope>NUCLEOTIDE SEQUENCE</scope>
    <source>
        <strain evidence="4">DUCC4014</strain>
    </source>
</reference>
<dbReference type="RefSeq" id="XP_062626090.1">
    <property type="nucleotide sequence ID" value="XM_062770106.1"/>
</dbReference>
<dbReference type="EMBL" id="CP086716">
    <property type="protein sequence ID" value="WOO80058.1"/>
    <property type="molecule type" value="Genomic_DNA"/>
</dbReference>
<protein>
    <submittedName>
        <fullName evidence="4">Abhydrolase domain-containing protein</fullName>
    </submittedName>
</protein>
<keyword evidence="5" id="KW-1185">Reference proteome</keyword>
<dbReference type="EMBL" id="CP086716">
    <property type="protein sequence ID" value="WOO80057.1"/>
    <property type="molecule type" value="Genomic_DNA"/>
</dbReference>
<organism evidence="4 5">
    <name type="scientific">Vanrija pseudolonga</name>
    <dbReference type="NCBI Taxonomy" id="143232"/>
    <lineage>
        <taxon>Eukaryota</taxon>
        <taxon>Fungi</taxon>
        <taxon>Dikarya</taxon>
        <taxon>Basidiomycota</taxon>
        <taxon>Agaricomycotina</taxon>
        <taxon>Tremellomycetes</taxon>
        <taxon>Trichosporonales</taxon>
        <taxon>Trichosporonaceae</taxon>
        <taxon>Vanrija</taxon>
    </lineage>
</organism>
<comment type="similarity">
    <text evidence="1">Belongs to the AB hydrolase superfamily.</text>
</comment>
<gene>
    <name evidence="4" type="primary">SPAC22H12.03_1</name>
    <name evidence="4" type="ORF">LOC62_03G003570</name>
</gene>
<feature type="domain" description="AB hydrolase-1" evidence="3">
    <location>
        <begin position="54"/>
        <end position="295"/>
    </location>
</feature>
<evidence type="ECO:0000256" key="2">
    <source>
        <dbReference type="ARBA" id="ARBA00022801"/>
    </source>
</evidence>
<evidence type="ECO:0000313" key="4">
    <source>
        <dbReference type="EMBL" id="WOO80058.1"/>
    </source>
</evidence>
<dbReference type="PANTHER" id="PTHR46118">
    <property type="entry name" value="PROTEIN ABHD11"/>
    <property type="match status" value="1"/>
</dbReference>
<dbReference type="Proteomes" id="UP000827549">
    <property type="component" value="Chromosome 3"/>
</dbReference>
<dbReference type="RefSeq" id="XP_062626089.1">
    <property type="nucleotide sequence ID" value="XM_062770105.1"/>
</dbReference>
<dbReference type="InterPro" id="IPR029058">
    <property type="entry name" value="AB_hydrolase_fold"/>
</dbReference>
<dbReference type="GeneID" id="87806812"/>
<dbReference type="Gene3D" id="3.40.50.1820">
    <property type="entry name" value="alpha/beta hydrolase"/>
    <property type="match status" value="1"/>
</dbReference>
<proteinExistence type="inferred from homology"/>
<dbReference type="GO" id="GO:0052689">
    <property type="term" value="F:carboxylic ester hydrolase activity"/>
    <property type="evidence" value="ECO:0007669"/>
    <property type="project" value="TreeGrafter"/>
</dbReference>
<evidence type="ECO:0000313" key="5">
    <source>
        <dbReference type="Proteomes" id="UP000827549"/>
    </source>
</evidence>